<dbReference type="PANTHER" id="PTHR11839">
    <property type="entry name" value="UDP/ADP-SUGAR PYROPHOSPHATASE"/>
    <property type="match status" value="1"/>
</dbReference>
<evidence type="ECO:0000256" key="6">
    <source>
        <dbReference type="ARBA" id="ARBA00022801"/>
    </source>
</evidence>
<comment type="similarity">
    <text evidence="2">Belongs to the Nudix hydrolase family. NudF subfamily.</text>
</comment>
<name>A0A5B8RGL2_9ZZZZ</name>
<dbReference type="Pfam" id="PF00293">
    <property type="entry name" value="NUDIX"/>
    <property type="match status" value="1"/>
</dbReference>
<dbReference type="GO" id="GO:0019693">
    <property type="term" value="P:ribose phosphate metabolic process"/>
    <property type="evidence" value="ECO:0007669"/>
    <property type="project" value="TreeGrafter"/>
</dbReference>
<keyword evidence="6 14" id="KW-0378">Hydrolase</keyword>
<dbReference type="EC" id="3.6.1.13" evidence="3"/>
<evidence type="ECO:0000259" key="13">
    <source>
        <dbReference type="PROSITE" id="PS51462"/>
    </source>
</evidence>
<organism evidence="14">
    <name type="scientific">uncultured organism</name>
    <dbReference type="NCBI Taxonomy" id="155900"/>
    <lineage>
        <taxon>unclassified sequences</taxon>
        <taxon>environmental samples</taxon>
    </lineage>
</organism>
<protein>
    <recommendedName>
        <fullName evidence="4">ADP-ribose pyrophosphatase</fullName>
        <ecNumber evidence="3">3.6.1.13</ecNumber>
    </recommendedName>
    <alternativeName>
        <fullName evidence="9">ADP-ribose diphosphatase</fullName>
    </alternativeName>
    <alternativeName>
        <fullName evidence="11">ADP-ribose phosphohydrolase</fullName>
    </alternativeName>
    <alternativeName>
        <fullName evidence="10">Adenosine diphosphoribose pyrophosphatase</fullName>
    </alternativeName>
</protein>
<evidence type="ECO:0000256" key="7">
    <source>
        <dbReference type="ARBA" id="ARBA00022842"/>
    </source>
</evidence>
<gene>
    <name evidence="14" type="primary">nudF</name>
    <name evidence="14" type="ORF">KBTEX_02974</name>
</gene>
<evidence type="ECO:0000256" key="4">
    <source>
        <dbReference type="ARBA" id="ARBA00013297"/>
    </source>
</evidence>
<dbReference type="PROSITE" id="PS51462">
    <property type="entry name" value="NUDIX"/>
    <property type="match status" value="1"/>
</dbReference>
<reference evidence="14" key="1">
    <citation type="submission" date="2019-06" db="EMBL/GenBank/DDBJ databases">
        <authorList>
            <person name="Murdoch R.W."/>
            <person name="Fathepure B."/>
        </authorList>
    </citation>
    <scope>NUCLEOTIDE SEQUENCE</scope>
</reference>
<evidence type="ECO:0000256" key="3">
    <source>
        <dbReference type="ARBA" id="ARBA00012453"/>
    </source>
</evidence>
<feature type="domain" description="Nudix hydrolase" evidence="13">
    <location>
        <begin position="42"/>
        <end position="181"/>
    </location>
</feature>
<dbReference type="InterPro" id="IPR000086">
    <property type="entry name" value="NUDIX_hydrolase_dom"/>
</dbReference>
<accession>A0A5B8RGL2</accession>
<dbReference type="PROSITE" id="PS00893">
    <property type="entry name" value="NUDIX_BOX"/>
    <property type="match status" value="1"/>
</dbReference>
<dbReference type="InterPro" id="IPR020084">
    <property type="entry name" value="NUDIX_hydrolase_CS"/>
</dbReference>
<dbReference type="CDD" id="cd24155">
    <property type="entry name" value="NUDIX_ADPRase"/>
    <property type="match status" value="1"/>
</dbReference>
<evidence type="ECO:0000256" key="12">
    <source>
        <dbReference type="ARBA" id="ARBA00049546"/>
    </source>
</evidence>
<dbReference type="AlphaFoldDB" id="A0A5B8RGL2"/>
<evidence type="ECO:0000256" key="1">
    <source>
        <dbReference type="ARBA" id="ARBA00001946"/>
    </source>
</evidence>
<proteinExistence type="inferred from homology"/>
<evidence type="ECO:0000256" key="5">
    <source>
        <dbReference type="ARBA" id="ARBA00022723"/>
    </source>
</evidence>
<keyword evidence="7" id="KW-0460">Magnesium</keyword>
<dbReference type="NCBIfam" id="TIGR00052">
    <property type="entry name" value="nudix-type nucleoside diphosphatase, YffH/AdpP family"/>
    <property type="match status" value="1"/>
</dbReference>
<keyword evidence="5" id="KW-0479">Metal-binding</keyword>
<comment type="function">
    <text evidence="8">Acts on ADP-mannose and ADP-glucose as well as ADP-ribose. Prevents glycogen biosynthesis. The reaction catalyzed by this enzyme is a limiting step of the gluconeogenic process.</text>
</comment>
<evidence type="ECO:0000256" key="9">
    <source>
        <dbReference type="ARBA" id="ARBA00030162"/>
    </source>
</evidence>
<comment type="catalytic activity">
    <reaction evidence="12">
        <text>ADP-D-ribose + H2O = D-ribose 5-phosphate + AMP + 2 H(+)</text>
        <dbReference type="Rhea" id="RHEA:10412"/>
        <dbReference type="ChEBI" id="CHEBI:15377"/>
        <dbReference type="ChEBI" id="CHEBI:15378"/>
        <dbReference type="ChEBI" id="CHEBI:57967"/>
        <dbReference type="ChEBI" id="CHEBI:78346"/>
        <dbReference type="ChEBI" id="CHEBI:456215"/>
        <dbReference type="EC" id="3.6.1.13"/>
    </reaction>
</comment>
<dbReference type="GO" id="GO:0019144">
    <property type="term" value="F:ADP-sugar diphosphatase activity"/>
    <property type="evidence" value="ECO:0007669"/>
    <property type="project" value="TreeGrafter"/>
</dbReference>
<evidence type="ECO:0000256" key="2">
    <source>
        <dbReference type="ARBA" id="ARBA00007482"/>
    </source>
</evidence>
<dbReference type="GO" id="GO:0046872">
    <property type="term" value="F:metal ion binding"/>
    <property type="evidence" value="ECO:0007669"/>
    <property type="project" value="UniProtKB-KW"/>
</dbReference>
<evidence type="ECO:0000256" key="11">
    <source>
        <dbReference type="ARBA" id="ARBA00033056"/>
    </source>
</evidence>
<sequence>MHYEIIESEDAFRGYFVMRRYRLRHARFEGGMGPVLTRELFERGHSVGVLPYDPVRDQVVLVEQFRVGALDAPRGPWLIETIAGIIEPGESPEAVARRESVEEANCPLDEVVPICRYLVSPGGTSEQVSMFCARVDAEGLHGGVHGLEEEGEDILVHVMSFDEAMAMVENGTVHAAMPLIALQWLALNRERLREQWGAD</sequence>
<dbReference type="Gene3D" id="3.90.79.10">
    <property type="entry name" value="Nucleoside Triphosphate Pyrophosphohydrolase"/>
    <property type="match status" value="1"/>
</dbReference>
<dbReference type="PANTHER" id="PTHR11839:SF5">
    <property type="entry name" value="ADP-RIBOSE PYROPHOSPHATASE"/>
    <property type="match status" value="1"/>
</dbReference>
<dbReference type="EMBL" id="MN079158">
    <property type="protein sequence ID" value="QEA06634.1"/>
    <property type="molecule type" value="Genomic_DNA"/>
</dbReference>
<evidence type="ECO:0000313" key="14">
    <source>
        <dbReference type="EMBL" id="QEA06634.1"/>
    </source>
</evidence>
<evidence type="ECO:0000256" key="8">
    <source>
        <dbReference type="ARBA" id="ARBA00025164"/>
    </source>
</evidence>
<evidence type="ECO:0000256" key="10">
    <source>
        <dbReference type="ARBA" id="ARBA00030308"/>
    </source>
</evidence>
<dbReference type="GO" id="GO:0006753">
    <property type="term" value="P:nucleoside phosphate metabolic process"/>
    <property type="evidence" value="ECO:0007669"/>
    <property type="project" value="TreeGrafter"/>
</dbReference>
<dbReference type="GO" id="GO:0047631">
    <property type="term" value="F:ADP-ribose diphosphatase activity"/>
    <property type="evidence" value="ECO:0007669"/>
    <property type="project" value="UniProtKB-EC"/>
</dbReference>
<comment type="cofactor">
    <cofactor evidence="1">
        <name>Mg(2+)</name>
        <dbReference type="ChEBI" id="CHEBI:18420"/>
    </cofactor>
</comment>
<dbReference type="InterPro" id="IPR015797">
    <property type="entry name" value="NUDIX_hydrolase-like_dom_sf"/>
</dbReference>
<dbReference type="InterPro" id="IPR004385">
    <property type="entry name" value="NDP_pyrophosphatase"/>
</dbReference>
<dbReference type="SUPFAM" id="SSF55811">
    <property type="entry name" value="Nudix"/>
    <property type="match status" value="1"/>
</dbReference>